<name>A0A0F8XDK7_9ZZZZ</name>
<gene>
    <name evidence="2" type="ORF">LCGC14_2959430</name>
</gene>
<dbReference type="GO" id="GO:0008757">
    <property type="term" value="F:S-adenosylmethionine-dependent methyltransferase activity"/>
    <property type="evidence" value="ECO:0007669"/>
    <property type="project" value="InterPro"/>
</dbReference>
<dbReference type="InterPro" id="IPR029063">
    <property type="entry name" value="SAM-dependent_MTases_sf"/>
</dbReference>
<evidence type="ECO:0000313" key="2">
    <source>
        <dbReference type="EMBL" id="KKK66903.1"/>
    </source>
</evidence>
<organism evidence="2">
    <name type="scientific">marine sediment metagenome</name>
    <dbReference type="NCBI Taxonomy" id="412755"/>
    <lineage>
        <taxon>unclassified sequences</taxon>
        <taxon>metagenomes</taxon>
        <taxon>ecological metagenomes</taxon>
    </lineage>
</organism>
<dbReference type="AlphaFoldDB" id="A0A0F8XDK7"/>
<protein>
    <recommendedName>
        <fullName evidence="1">Methyltransferase type 11 domain-containing protein</fullName>
    </recommendedName>
</protein>
<feature type="domain" description="Methyltransferase type 11" evidence="1">
    <location>
        <begin position="22"/>
        <end position="88"/>
    </location>
</feature>
<dbReference type="SUPFAM" id="SSF53335">
    <property type="entry name" value="S-adenosyl-L-methionine-dependent methyltransferases"/>
    <property type="match status" value="1"/>
</dbReference>
<dbReference type="EMBL" id="LAZR01059858">
    <property type="protein sequence ID" value="KKK66903.1"/>
    <property type="molecule type" value="Genomic_DNA"/>
</dbReference>
<feature type="non-terminal residue" evidence="2">
    <location>
        <position position="89"/>
    </location>
</feature>
<sequence>MGYDQKLCDYLVKRFNLKGKLLDVGCGDDKHCYGFARFGLKAYGIDKIPTQEWIPWVWHPFTGSRKECDLEKDPIPFPDNTFDVVFCKS</sequence>
<dbReference type="InterPro" id="IPR013216">
    <property type="entry name" value="Methyltransf_11"/>
</dbReference>
<accession>A0A0F8XDK7</accession>
<dbReference type="Pfam" id="PF08241">
    <property type="entry name" value="Methyltransf_11"/>
    <property type="match status" value="1"/>
</dbReference>
<dbReference type="Gene3D" id="3.40.50.150">
    <property type="entry name" value="Vaccinia Virus protein VP39"/>
    <property type="match status" value="1"/>
</dbReference>
<reference evidence="2" key="1">
    <citation type="journal article" date="2015" name="Nature">
        <title>Complex archaea that bridge the gap between prokaryotes and eukaryotes.</title>
        <authorList>
            <person name="Spang A."/>
            <person name="Saw J.H."/>
            <person name="Jorgensen S.L."/>
            <person name="Zaremba-Niedzwiedzka K."/>
            <person name="Martijn J."/>
            <person name="Lind A.E."/>
            <person name="van Eijk R."/>
            <person name="Schleper C."/>
            <person name="Guy L."/>
            <person name="Ettema T.J."/>
        </authorList>
    </citation>
    <scope>NUCLEOTIDE SEQUENCE</scope>
</reference>
<comment type="caution">
    <text evidence="2">The sequence shown here is derived from an EMBL/GenBank/DDBJ whole genome shotgun (WGS) entry which is preliminary data.</text>
</comment>
<evidence type="ECO:0000259" key="1">
    <source>
        <dbReference type="Pfam" id="PF08241"/>
    </source>
</evidence>
<proteinExistence type="predicted"/>